<evidence type="ECO:0000313" key="3">
    <source>
        <dbReference type="Proteomes" id="UP000540989"/>
    </source>
</evidence>
<dbReference type="AlphaFoldDB" id="A0A7W7ZBP2"/>
<dbReference type="InterPro" id="IPR012910">
    <property type="entry name" value="Plug_dom"/>
</dbReference>
<evidence type="ECO:0000259" key="1">
    <source>
        <dbReference type="Pfam" id="PF07715"/>
    </source>
</evidence>
<accession>A0A7W7ZBP2</accession>
<dbReference type="InterPro" id="IPR037066">
    <property type="entry name" value="Plug_dom_sf"/>
</dbReference>
<dbReference type="InterPro" id="IPR013784">
    <property type="entry name" value="Carb-bd-like_fold"/>
</dbReference>
<reference evidence="2 3" key="1">
    <citation type="submission" date="2020-08" db="EMBL/GenBank/DDBJ databases">
        <title>Genomic Encyclopedia of Type Strains, Phase IV (KMG-V): Genome sequencing to study the core and pangenomes of soil and plant-associated prokaryotes.</title>
        <authorList>
            <person name="Whitman W."/>
        </authorList>
    </citation>
    <scope>NUCLEOTIDE SEQUENCE [LARGE SCALE GENOMIC DNA]</scope>
    <source>
        <strain evidence="2 3">M8UP14</strain>
    </source>
</reference>
<dbReference type="SUPFAM" id="SSF49452">
    <property type="entry name" value="Starch-binding domain-like"/>
    <property type="match status" value="1"/>
</dbReference>
<dbReference type="Pfam" id="PF07715">
    <property type="entry name" value="Plug"/>
    <property type="match status" value="1"/>
</dbReference>
<dbReference type="Proteomes" id="UP000540989">
    <property type="component" value="Unassembled WGS sequence"/>
</dbReference>
<protein>
    <recommendedName>
        <fullName evidence="1">TonB-dependent receptor plug domain-containing protein</fullName>
    </recommendedName>
</protein>
<sequence length="440" mass="47562">MKKIPFLFLCWSSAVFGQANQGELQLRVTGPDGAAVKGPVRIVSESNHYTNTITADAEGRAVLQHLPFGLYRVEVRQPGFASLSQAFEIQTSIPLHEGIQLKLSSVRQSIDVSAGETLLDTDDAGSINQIGSEDIQNRLSSIPGRSIQDLVSSQPGWLYEGNAVLHPRGSEYQTQFVIDGIPLTDDRSPSFGPEIEADDVQSMSIYTAGIPAEYGRKMGGVVEINTQQDSDPGLHGQVTLYGGSFASAGAFARGQYAWGKNTFSASGDGSRTNHYLNPVVPQNYSNTGTLGDVAAGYRRELTANDQISLSVRHELSRYDIPNELVQQAAGQRQNADNIETLGIASYQHIFSAYATGDLHGMVRDNANDFYSNPESTPVEVSQHNSFREGYFKAASPSIEDARSGRSARRLTTSFCTRTRAISPPPMPMTIAAPGPRALAV</sequence>
<proteinExistence type="predicted"/>
<dbReference type="Gene3D" id="2.60.40.1120">
    <property type="entry name" value="Carboxypeptidase-like, regulatory domain"/>
    <property type="match status" value="1"/>
</dbReference>
<name>A0A7W7ZBP2_9BACT</name>
<gene>
    <name evidence="2" type="ORF">HDF16_001502</name>
</gene>
<keyword evidence="3" id="KW-1185">Reference proteome</keyword>
<comment type="caution">
    <text evidence="2">The sequence shown here is derived from an EMBL/GenBank/DDBJ whole genome shotgun (WGS) entry which is preliminary data.</text>
</comment>
<feature type="domain" description="TonB-dependent receptor plug" evidence="1">
    <location>
        <begin position="124"/>
        <end position="221"/>
    </location>
</feature>
<dbReference type="RefSeq" id="WP_246408836.1">
    <property type="nucleotide sequence ID" value="NZ_JACHIP010000002.1"/>
</dbReference>
<dbReference type="SUPFAM" id="SSF56935">
    <property type="entry name" value="Porins"/>
    <property type="match status" value="1"/>
</dbReference>
<dbReference type="EMBL" id="JACHIP010000002">
    <property type="protein sequence ID" value="MBB5056817.1"/>
    <property type="molecule type" value="Genomic_DNA"/>
</dbReference>
<dbReference type="GO" id="GO:0030246">
    <property type="term" value="F:carbohydrate binding"/>
    <property type="evidence" value="ECO:0007669"/>
    <property type="project" value="InterPro"/>
</dbReference>
<organism evidence="2 3">
    <name type="scientific">Granulicella aggregans</name>
    <dbReference type="NCBI Taxonomy" id="474949"/>
    <lineage>
        <taxon>Bacteria</taxon>
        <taxon>Pseudomonadati</taxon>
        <taxon>Acidobacteriota</taxon>
        <taxon>Terriglobia</taxon>
        <taxon>Terriglobales</taxon>
        <taxon>Acidobacteriaceae</taxon>
        <taxon>Granulicella</taxon>
    </lineage>
</organism>
<dbReference type="Gene3D" id="2.170.130.10">
    <property type="entry name" value="TonB-dependent receptor, plug domain"/>
    <property type="match status" value="1"/>
</dbReference>
<evidence type="ECO:0000313" key="2">
    <source>
        <dbReference type="EMBL" id="MBB5056817.1"/>
    </source>
</evidence>